<evidence type="ECO:0000313" key="3">
    <source>
        <dbReference type="Proteomes" id="UP000276128"/>
    </source>
</evidence>
<dbReference type="PROSITE" id="PS51482">
    <property type="entry name" value="DEGV"/>
    <property type="match status" value="1"/>
</dbReference>
<dbReference type="OrthoDB" id="9780660at2"/>
<keyword evidence="3" id="KW-1185">Reference proteome</keyword>
<evidence type="ECO:0000313" key="2">
    <source>
        <dbReference type="EMBL" id="RTE05813.1"/>
    </source>
</evidence>
<dbReference type="PANTHER" id="PTHR33434:SF2">
    <property type="entry name" value="FATTY ACID-BINDING PROTEIN TM_1468"/>
    <property type="match status" value="1"/>
</dbReference>
<reference evidence="2 3" key="1">
    <citation type="submission" date="2018-12" db="EMBL/GenBank/DDBJ databases">
        <title>Bacillus ochoae sp. nov., Paenibacillus whitsoniae sp. nov., Paenibacillus spiritus sp. nov. Isolated from the Mars Exploration Rover during spacecraft assembly.</title>
        <authorList>
            <person name="Seuylemezian A."/>
            <person name="Vaishampayan P."/>
        </authorList>
    </citation>
    <scope>NUCLEOTIDE SEQUENCE [LARGE SCALE GENOMIC DNA]</scope>
    <source>
        <strain evidence="2 3">MER 54</strain>
    </source>
</reference>
<dbReference type="InterPro" id="IPR003797">
    <property type="entry name" value="DegV"/>
</dbReference>
<accession>A0A3S0ALQ7</accession>
<dbReference type="AlphaFoldDB" id="A0A3S0ALQ7"/>
<evidence type="ECO:0000256" key="1">
    <source>
        <dbReference type="ARBA" id="ARBA00023121"/>
    </source>
</evidence>
<gene>
    <name evidence="2" type="ORF">EJQ19_24085</name>
</gene>
<dbReference type="Gene3D" id="3.30.1180.10">
    <property type="match status" value="1"/>
</dbReference>
<dbReference type="Pfam" id="PF02645">
    <property type="entry name" value="DegV"/>
    <property type="match status" value="1"/>
</dbReference>
<sequence>MSRVRIFTDSTSDLGAELLRQHEIGVVPLYVVFEDETYQDGVTMHAERLFQRVAETGKLPKTAAPSPADFEHAFRPVIEAGDDIVYIGLSSEVSSTYQNAKIAADAFPEGRITVIDSRSLSTGIGMLVLTAAEAAEQGKSAAEIQSIVEGMIPKIDVEFIIDTLEFLHKGGRCSSLQHFIGSLLKIRPVVKVIDGAMTLTDKVRGKREKVLAQLLDNALANKDDMNTSFMFVTHAKAAEEAHYVKRRLEELTGMSKVYVTETGCVISSHCGPQTVGIVYAKK</sequence>
<comment type="caution">
    <text evidence="2">The sequence shown here is derived from an EMBL/GenBank/DDBJ whole genome shotgun (WGS) entry which is preliminary data.</text>
</comment>
<dbReference type="SUPFAM" id="SSF82549">
    <property type="entry name" value="DAK1/DegV-like"/>
    <property type="match status" value="1"/>
</dbReference>
<dbReference type="Proteomes" id="UP000276128">
    <property type="component" value="Unassembled WGS sequence"/>
</dbReference>
<dbReference type="InterPro" id="IPR043168">
    <property type="entry name" value="DegV_C"/>
</dbReference>
<organism evidence="2 3">
    <name type="scientific">Paenibacillus whitsoniae</name>
    <dbReference type="NCBI Taxonomy" id="2496558"/>
    <lineage>
        <taxon>Bacteria</taxon>
        <taxon>Bacillati</taxon>
        <taxon>Bacillota</taxon>
        <taxon>Bacilli</taxon>
        <taxon>Bacillales</taxon>
        <taxon>Paenibacillaceae</taxon>
        <taxon>Paenibacillus</taxon>
    </lineage>
</organism>
<proteinExistence type="predicted"/>
<protein>
    <submittedName>
        <fullName evidence="2">DegV family protein</fullName>
    </submittedName>
</protein>
<name>A0A3S0ALQ7_9BACL</name>
<dbReference type="PANTHER" id="PTHR33434">
    <property type="entry name" value="DEGV DOMAIN-CONTAINING PROTEIN DR_1986-RELATED"/>
    <property type="match status" value="1"/>
</dbReference>
<dbReference type="RefSeq" id="WP_126143795.1">
    <property type="nucleotide sequence ID" value="NZ_RXHU01000078.1"/>
</dbReference>
<dbReference type="EMBL" id="RXHU01000078">
    <property type="protein sequence ID" value="RTE05813.1"/>
    <property type="molecule type" value="Genomic_DNA"/>
</dbReference>
<keyword evidence="1" id="KW-0446">Lipid-binding</keyword>
<dbReference type="GO" id="GO:0008289">
    <property type="term" value="F:lipid binding"/>
    <property type="evidence" value="ECO:0007669"/>
    <property type="project" value="UniProtKB-KW"/>
</dbReference>
<dbReference type="InterPro" id="IPR050270">
    <property type="entry name" value="DegV_domain_contain"/>
</dbReference>
<dbReference type="Gene3D" id="3.40.50.10170">
    <property type="match status" value="1"/>
</dbReference>
<dbReference type="NCBIfam" id="TIGR00762">
    <property type="entry name" value="DegV"/>
    <property type="match status" value="1"/>
</dbReference>